<dbReference type="Proteomes" id="UP000435187">
    <property type="component" value="Unassembled WGS sequence"/>
</dbReference>
<dbReference type="Pfam" id="PF04069">
    <property type="entry name" value="OpuAC"/>
    <property type="match status" value="1"/>
</dbReference>
<dbReference type="PANTHER" id="PTHR47737:SF1">
    <property type="entry name" value="GLYCINE BETAINE_PROLINE BETAINE TRANSPORT SYSTEM PERMEASE PROTEIN PROW"/>
    <property type="match status" value="1"/>
</dbReference>
<dbReference type="AlphaFoldDB" id="A0A6N7QVX5"/>
<evidence type="ECO:0000256" key="5">
    <source>
        <dbReference type="SAM" id="SignalP"/>
    </source>
</evidence>
<sequence>MFKTWKSFGLMAVLALVFVLAACGADDEGDDATGDETAAVGEGKEIELVYVNWDTEIASTHVVGNVLEDLGYDVTLTSIENAAMWEAVANGEADGMVAAWLPGTHESQYAEFGDQVVELGPNLEGAQIGLVVPSYMDVDSIADLTDEAGQTITGIEPGAGVVSAAEKALEEYDNLSDWQVQTSSSGAMTTQLGEAIENEEPIIVTGWSPHWKFSEYDLKYLEDPEGVFGEAETIETMVREGLEEDLPNAYKVLDQFEWTEEDSNSVMLEINNGTDPEEAAADWVEANSDKVAEWTEGVE</sequence>
<name>A0A6N7QVX5_9BACI</name>
<feature type="signal peptide" evidence="5">
    <location>
        <begin position="1"/>
        <end position="21"/>
    </location>
</feature>
<keyword evidence="5" id="KW-0732">Signal</keyword>
<comment type="subcellular location">
    <subcellularLocation>
        <location evidence="1">Cell membrane</location>
    </subcellularLocation>
</comment>
<keyword evidence="3" id="KW-1003">Cell membrane</keyword>
<reference evidence="7 8" key="1">
    <citation type="submission" date="2019-10" db="EMBL/GenBank/DDBJ databases">
        <title>Gracilibacillus salitolerans sp. nov., a moderate halophile isolated from a saline soil in northwest China.</title>
        <authorList>
            <person name="Gan L."/>
        </authorList>
    </citation>
    <scope>NUCLEOTIDE SEQUENCE [LARGE SCALE GENOMIC DNA]</scope>
    <source>
        <strain evidence="7 8">TP2-8</strain>
    </source>
</reference>
<feature type="domain" description="ABC-type glycine betaine transport system substrate-binding" evidence="6">
    <location>
        <begin position="44"/>
        <end position="285"/>
    </location>
</feature>
<keyword evidence="2" id="KW-0813">Transport</keyword>
<evidence type="ECO:0000259" key="6">
    <source>
        <dbReference type="Pfam" id="PF04069"/>
    </source>
</evidence>
<gene>
    <name evidence="7" type="ORF">GH885_07935</name>
</gene>
<keyword evidence="8" id="KW-1185">Reference proteome</keyword>
<dbReference type="EMBL" id="WJEE01000013">
    <property type="protein sequence ID" value="MRI66277.1"/>
    <property type="molecule type" value="Genomic_DNA"/>
</dbReference>
<dbReference type="GO" id="GO:0015226">
    <property type="term" value="F:carnitine transmembrane transporter activity"/>
    <property type="evidence" value="ECO:0007669"/>
    <property type="project" value="TreeGrafter"/>
</dbReference>
<dbReference type="GO" id="GO:0015871">
    <property type="term" value="P:choline transport"/>
    <property type="evidence" value="ECO:0007669"/>
    <property type="project" value="TreeGrafter"/>
</dbReference>
<dbReference type="PANTHER" id="PTHR47737">
    <property type="entry name" value="GLYCINE BETAINE/PROLINE BETAINE TRANSPORT SYSTEM PERMEASE PROTEIN PROW"/>
    <property type="match status" value="1"/>
</dbReference>
<comment type="caution">
    <text evidence="7">The sequence shown here is derived from an EMBL/GenBank/DDBJ whole genome shotgun (WGS) entry which is preliminary data.</text>
</comment>
<evidence type="ECO:0000256" key="3">
    <source>
        <dbReference type="ARBA" id="ARBA00022475"/>
    </source>
</evidence>
<organism evidence="7 8">
    <name type="scientific">Gracilibacillus thailandensis</name>
    <dbReference type="NCBI Taxonomy" id="563735"/>
    <lineage>
        <taxon>Bacteria</taxon>
        <taxon>Bacillati</taxon>
        <taxon>Bacillota</taxon>
        <taxon>Bacilli</taxon>
        <taxon>Bacillales</taxon>
        <taxon>Bacillaceae</taxon>
        <taxon>Gracilibacillus</taxon>
    </lineage>
</organism>
<protein>
    <submittedName>
        <fullName evidence="7">Glycine/betaine ABC transporter substrate-binding protein</fullName>
    </submittedName>
</protein>
<accession>A0A6N7QVX5</accession>
<dbReference type="InterPro" id="IPR007210">
    <property type="entry name" value="ABC_Gly_betaine_transp_sub-bd"/>
</dbReference>
<dbReference type="CDD" id="cd13639">
    <property type="entry name" value="PBP2_OpuAC_like"/>
    <property type="match status" value="1"/>
</dbReference>
<evidence type="ECO:0000313" key="8">
    <source>
        <dbReference type="Proteomes" id="UP000435187"/>
    </source>
</evidence>
<evidence type="ECO:0000256" key="2">
    <source>
        <dbReference type="ARBA" id="ARBA00022448"/>
    </source>
</evidence>
<evidence type="ECO:0000313" key="7">
    <source>
        <dbReference type="EMBL" id="MRI66277.1"/>
    </source>
</evidence>
<feature type="chain" id="PRO_5039649856" evidence="5">
    <location>
        <begin position="22"/>
        <end position="299"/>
    </location>
</feature>
<proteinExistence type="predicted"/>
<evidence type="ECO:0000256" key="1">
    <source>
        <dbReference type="ARBA" id="ARBA00004236"/>
    </source>
</evidence>
<keyword evidence="4" id="KW-0472">Membrane</keyword>
<dbReference type="GO" id="GO:0031460">
    <property type="term" value="P:glycine betaine transport"/>
    <property type="evidence" value="ECO:0007669"/>
    <property type="project" value="TreeGrafter"/>
</dbReference>
<dbReference type="GO" id="GO:0043190">
    <property type="term" value="C:ATP-binding cassette (ABC) transporter complex"/>
    <property type="evidence" value="ECO:0007669"/>
    <property type="project" value="InterPro"/>
</dbReference>
<dbReference type="Gene3D" id="3.40.190.100">
    <property type="entry name" value="Glycine betaine-binding periplasmic protein, domain 2"/>
    <property type="match status" value="1"/>
</dbReference>
<dbReference type="Gene3D" id="3.10.105.10">
    <property type="entry name" value="Dipeptide-binding Protein, Domain 3"/>
    <property type="match status" value="2"/>
</dbReference>
<dbReference type="PROSITE" id="PS51257">
    <property type="entry name" value="PROKAR_LIPOPROTEIN"/>
    <property type="match status" value="1"/>
</dbReference>
<evidence type="ECO:0000256" key="4">
    <source>
        <dbReference type="ARBA" id="ARBA00023136"/>
    </source>
</evidence>
<dbReference type="GO" id="GO:0005275">
    <property type="term" value="F:amine transmembrane transporter activity"/>
    <property type="evidence" value="ECO:0007669"/>
    <property type="project" value="TreeGrafter"/>
</dbReference>
<dbReference type="RefSeq" id="WP_153835022.1">
    <property type="nucleotide sequence ID" value="NZ_JBHUMW010000047.1"/>
</dbReference>
<dbReference type="SUPFAM" id="SSF53850">
    <property type="entry name" value="Periplasmic binding protein-like II"/>
    <property type="match status" value="1"/>
</dbReference>